<organism evidence="2">
    <name type="scientific">Sesamum radiatum</name>
    <name type="common">Black benniseed</name>
    <dbReference type="NCBI Taxonomy" id="300843"/>
    <lineage>
        <taxon>Eukaryota</taxon>
        <taxon>Viridiplantae</taxon>
        <taxon>Streptophyta</taxon>
        <taxon>Embryophyta</taxon>
        <taxon>Tracheophyta</taxon>
        <taxon>Spermatophyta</taxon>
        <taxon>Magnoliopsida</taxon>
        <taxon>eudicotyledons</taxon>
        <taxon>Gunneridae</taxon>
        <taxon>Pentapetalae</taxon>
        <taxon>asterids</taxon>
        <taxon>lamiids</taxon>
        <taxon>Lamiales</taxon>
        <taxon>Pedaliaceae</taxon>
        <taxon>Sesamum</taxon>
    </lineage>
</organism>
<proteinExistence type="predicted"/>
<feature type="chain" id="PRO_5043766632" evidence="1">
    <location>
        <begin position="25"/>
        <end position="123"/>
    </location>
</feature>
<reference evidence="2" key="1">
    <citation type="submission" date="2020-06" db="EMBL/GenBank/DDBJ databases">
        <authorList>
            <person name="Li T."/>
            <person name="Hu X."/>
            <person name="Zhang T."/>
            <person name="Song X."/>
            <person name="Zhang H."/>
            <person name="Dai N."/>
            <person name="Sheng W."/>
            <person name="Hou X."/>
            <person name="Wei L."/>
        </authorList>
    </citation>
    <scope>NUCLEOTIDE SEQUENCE</scope>
    <source>
        <strain evidence="2">G02</strain>
        <tissue evidence="2">Leaf</tissue>
    </source>
</reference>
<evidence type="ECO:0000256" key="1">
    <source>
        <dbReference type="SAM" id="SignalP"/>
    </source>
</evidence>
<sequence>MLVPVGPSFFLMPLCCILILEIAGIRKELESVAAYEEVVWCQRSKDLWQKEGDRNTGFFHRRASHSFQTNRTTKIKSLAGDWVTSDDGIKPCFISHFEKVYESSRTLIEHSQRDGALTTSCGR</sequence>
<name>A0AAW2REZ1_SESRA</name>
<keyword evidence="1" id="KW-0732">Signal</keyword>
<comment type="caution">
    <text evidence="2">The sequence shown here is derived from an EMBL/GenBank/DDBJ whole genome shotgun (WGS) entry which is preliminary data.</text>
</comment>
<gene>
    <name evidence="2" type="ORF">Sradi_3164400</name>
</gene>
<accession>A0AAW2REZ1</accession>
<reference evidence="2" key="2">
    <citation type="journal article" date="2024" name="Plant">
        <title>Genomic evolution and insights into agronomic trait innovations of Sesamum species.</title>
        <authorList>
            <person name="Miao H."/>
            <person name="Wang L."/>
            <person name="Qu L."/>
            <person name="Liu H."/>
            <person name="Sun Y."/>
            <person name="Le M."/>
            <person name="Wang Q."/>
            <person name="Wei S."/>
            <person name="Zheng Y."/>
            <person name="Lin W."/>
            <person name="Duan Y."/>
            <person name="Cao H."/>
            <person name="Xiong S."/>
            <person name="Wang X."/>
            <person name="Wei L."/>
            <person name="Li C."/>
            <person name="Ma Q."/>
            <person name="Ju M."/>
            <person name="Zhao R."/>
            <person name="Li G."/>
            <person name="Mu C."/>
            <person name="Tian Q."/>
            <person name="Mei H."/>
            <person name="Zhang T."/>
            <person name="Gao T."/>
            <person name="Zhang H."/>
        </authorList>
    </citation>
    <scope>NUCLEOTIDE SEQUENCE</scope>
    <source>
        <strain evidence="2">G02</strain>
    </source>
</reference>
<evidence type="ECO:0000313" key="2">
    <source>
        <dbReference type="EMBL" id="KAL0378589.1"/>
    </source>
</evidence>
<dbReference type="AlphaFoldDB" id="A0AAW2REZ1"/>
<dbReference type="EMBL" id="JACGWJ010000013">
    <property type="protein sequence ID" value="KAL0378589.1"/>
    <property type="molecule type" value="Genomic_DNA"/>
</dbReference>
<feature type="signal peptide" evidence="1">
    <location>
        <begin position="1"/>
        <end position="24"/>
    </location>
</feature>
<protein>
    <submittedName>
        <fullName evidence="2">Uncharacterized protein</fullName>
    </submittedName>
</protein>